<dbReference type="Pfam" id="PF03781">
    <property type="entry name" value="FGE-sulfatase"/>
    <property type="match status" value="1"/>
</dbReference>
<dbReference type="InterPro" id="IPR005532">
    <property type="entry name" value="SUMF_dom"/>
</dbReference>
<reference evidence="2" key="1">
    <citation type="submission" date="2019-08" db="EMBL/GenBank/DDBJ databases">
        <authorList>
            <person name="Kucharzyk K."/>
            <person name="Murdoch R.W."/>
            <person name="Higgins S."/>
            <person name="Loffler F."/>
        </authorList>
    </citation>
    <scope>NUCLEOTIDE SEQUENCE</scope>
</reference>
<dbReference type="PANTHER" id="PTHR23150:SF19">
    <property type="entry name" value="FORMYLGLYCINE-GENERATING ENZYME"/>
    <property type="match status" value="1"/>
</dbReference>
<sequence length="177" mass="19237">MRPLWSDAGVLSEPYQPAMPVVGISGQAAEAYCRYLSRRIGLPCRLPTVLEWEKAARGVDGREYVWGNDYQPGLANIQDRARSASSPEPHAVPGGGYPKDVSIYGVHDLAGNVRELVTNPNNEQYFSVKGSSFAASPRFARIPENTYAYPGLSDIGFRYVVELPPQPVSTIAATPAP</sequence>
<dbReference type="PANTHER" id="PTHR23150">
    <property type="entry name" value="SULFATASE MODIFYING FACTOR 1, 2"/>
    <property type="match status" value="1"/>
</dbReference>
<dbReference type="EC" id="1.14.99.-" evidence="2"/>
<evidence type="ECO:0000313" key="2">
    <source>
        <dbReference type="EMBL" id="MPN04724.1"/>
    </source>
</evidence>
<accession>A0A645EW76</accession>
<keyword evidence="2" id="KW-0560">Oxidoreductase</keyword>
<protein>
    <submittedName>
        <fullName evidence="2">Hercynine oxygenase</fullName>
        <ecNumber evidence="2">1.14.99.-</ecNumber>
    </submittedName>
</protein>
<feature type="domain" description="Sulfatase-modifying factor enzyme-like" evidence="1">
    <location>
        <begin position="13"/>
        <end position="159"/>
    </location>
</feature>
<proteinExistence type="predicted"/>
<name>A0A645EW76_9ZZZZ</name>
<gene>
    <name evidence="2" type="primary">egtB_21</name>
    <name evidence="2" type="ORF">SDC9_151969</name>
</gene>
<evidence type="ECO:0000259" key="1">
    <source>
        <dbReference type="Pfam" id="PF03781"/>
    </source>
</evidence>
<comment type="caution">
    <text evidence="2">The sequence shown here is derived from an EMBL/GenBank/DDBJ whole genome shotgun (WGS) entry which is preliminary data.</text>
</comment>
<dbReference type="SUPFAM" id="SSF56436">
    <property type="entry name" value="C-type lectin-like"/>
    <property type="match status" value="1"/>
</dbReference>
<dbReference type="InterPro" id="IPR051043">
    <property type="entry name" value="Sulfatase_Mod_Factor_Kinase"/>
</dbReference>
<dbReference type="EMBL" id="VSSQ01050644">
    <property type="protein sequence ID" value="MPN04724.1"/>
    <property type="molecule type" value="Genomic_DNA"/>
</dbReference>
<dbReference type="InterPro" id="IPR016187">
    <property type="entry name" value="CTDL_fold"/>
</dbReference>
<dbReference type="Gene3D" id="3.90.1580.10">
    <property type="entry name" value="paralog of FGE (formylglycine-generating enzyme)"/>
    <property type="match status" value="1"/>
</dbReference>
<dbReference type="AlphaFoldDB" id="A0A645EW76"/>
<dbReference type="GO" id="GO:0120147">
    <property type="term" value="F:formylglycine-generating oxidase activity"/>
    <property type="evidence" value="ECO:0007669"/>
    <property type="project" value="TreeGrafter"/>
</dbReference>
<organism evidence="2">
    <name type="scientific">bioreactor metagenome</name>
    <dbReference type="NCBI Taxonomy" id="1076179"/>
    <lineage>
        <taxon>unclassified sequences</taxon>
        <taxon>metagenomes</taxon>
        <taxon>ecological metagenomes</taxon>
    </lineage>
</organism>
<dbReference type="InterPro" id="IPR042095">
    <property type="entry name" value="SUMF_sf"/>
</dbReference>